<comment type="caution">
    <text evidence="5">The sequence shown here is derived from an EMBL/GenBank/DDBJ whole genome shotgun (WGS) entry which is preliminary data.</text>
</comment>
<evidence type="ECO:0000256" key="1">
    <source>
        <dbReference type="ARBA" id="ARBA00013201"/>
    </source>
</evidence>
<name>A0A812GEH5_9DINO</name>
<keyword evidence="3" id="KW-0442">Lipid degradation</keyword>
<dbReference type="EMBL" id="CAJNDS010000021">
    <property type="protein sequence ID" value="CAE6919411.1"/>
    <property type="molecule type" value="Genomic_DNA"/>
</dbReference>
<dbReference type="PANTHER" id="PTHR10272">
    <property type="entry name" value="PLATELET-ACTIVATING FACTOR ACETYLHYDROLASE"/>
    <property type="match status" value="1"/>
</dbReference>
<reference evidence="5" key="1">
    <citation type="submission" date="2021-02" db="EMBL/GenBank/DDBJ databases">
        <authorList>
            <person name="Dougan E. K."/>
            <person name="Rhodes N."/>
            <person name="Thang M."/>
            <person name="Chan C."/>
        </authorList>
    </citation>
    <scope>NUCLEOTIDE SEQUENCE</scope>
</reference>
<dbReference type="Proteomes" id="UP000604046">
    <property type="component" value="Unassembled WGS sequence"/>
</dbReference>
<gene>
    <name evidence="5" type="primary">paf-2</name>
    <name evidence="5" type="ORF">SNAT2548_LOCUS410</name>
</gene>
<dbReference type="EC" id="3.1.1.47" evidence="1"/>
<accession>A0A812GEH5</accession>
<dbReference type="PANTHER" id="PTHR10272:SF0">
    <property type="entry name" value="PLATELET-ACTIVATING FACTOR ACETYLHYDROLASE"/>
    <property type="match status" value="1"/>
</dbReference>
<dbReference type="InterPro" id="IPR029058">
    <property type="entry name" value="AB_hydrolase_fold"/>
</dbReference>
<keyword evidence="6" id="KW-1185">Reference proteome</keyword>
<dbReference type="Pfam" id="PF03403">
    <property type="entry name" value="PAF-AH_p_II"/>
    <property type="match status" value="1"/>
</dbReference>
<protein>
    <recommendedName>
        <fullName evidence="1">1-alkyl-2-acetylglycerophosphocholine esterase</fullName>
        <ecNumber evidence="1">3.1.1.47</ecNumber>
    </recommendedName>
</protein>
<evidence type="ECO:0000256" key="4">
    <source>
        <dbReference type="ARBA" id="ARBA00023098"/>
    </source>
</evidence>
<proteinExistence type="predicted"/>
<dbReference type="OrthoDB" id="2363873at2759"/>
<dbReference type="SUPFAM" id="SSF53474">
    <property type="entry name" value="alpha/beta-Hydrolases"/>
    <property type="match status" value="1"/>
</dbReference>
<keyword evidence="4" id="KW-0443">Lipid metabolism</keyword>
<evidence type="ECO:0000313" key="5">
    <source>
        <dbReference type="EMBL" id="CAE6919411.1"/>
    </source>
</evidence>
<keyword evidence="2" id="KW-0378">Hydrolase</keyword>
<dbReference type="Gene3D" id="3.40.50.1820">
    <property type="entry name" value="alpha/beta hydrolase"/>
    <property type="match status" value="1"/>
</dbReference>
<organism evidence="5 6">
    <name type="scientific">Symbiodinium natans</name>
    <dbReference type="NCBI Taxonomy" id="878477"/>
    <lineage>
        <taxon>Eukaryota</taxon>
        <taxon>Sar</taxon>
        <taxon>Alveolata</taxon>
        <taxon>Dinophyceae</taxon>
        <taxon>Suessiales</taxon>
        <taxon>Symbiodiniaceae</taxon>
        <taxon>Symbiodinium</taxon>
    </lineage>
</organism>
<dbReference type="GO" id="GO:0016042">
    <property type="term" value="P:lipid catabolic process"/>
    <property type="evidence" value="ECO:0007669"/>
    <property type="project" value="UniProtKB-KW"/>
</dbReference>
<dbReference type="AlphaFoldDB" id="A0A812GEH5"/>
<evidence type="ECO:0000256" key="3">
    <source>
        <dbReference type="ARBA" id="ARBA00022963"/>
    </source>
</evidence>
<sequence>MGSIGFFSLVALQPDKRHVHPTCALSAYLNWQAAMGVAVQLKQVPWYKGAPQRMLYTFAHVCVCLHIYAHTDADTERDLGGVIFYIAWRPGSSTRYGTTEKRPRSCFRLGYSNKRLSAMALSVVRPRRPKTYRSTPLGCFRERLPLDGHCMQDILLQAFYPAEADAAPMRAEVEPLIRDEILKAFSAYKGIPLLALRSLIGGSKLPDRARPPASPEGGGKWPIVVFCSGLWGSCEMYTQFCRDVASLGMIVLAMEHADGSSILATSSSGEKIHYKEPPKNITREELVEFRAPQLEFRLKELMATVQAIQALSRSSPTGLPGPSLLARVLRSGDAEDLTLMGHSFGASAGLNYFKTLSDKGLPCPFRCAVLLDFWQEPLPASVLDFSVQVDVGLVVSGVWVKNPIWISGCEKVADNALQHCVAMVHVRGTSHEWVTETQLLLPCWVMRRTGLMGKGHHYRCAESTIRAVEYILEASRDSASRRVLTENLGRMDQKIVQDLTPDVWSF</sequence>
<dbReference type="GO" id="GO:0003847">
    <property type="term" value="F:1-alkyl-2-acetylglycerophosphocholine esterase activity"/>
    <property type="evidence" value="ECO:0007669"/>
    <property type="project" value="UniProtKB-EC"/>
</dbReference>
<evidence type="ECO:0000313" key="6">
    <source>
        <dbReference type="Proteomes" id="UP000604046"/>
    </source>
</evidence>
<evidence type="ECO:0000256" key="2">
    <source>
        <dbReference type="ARBA" id="ARBA00022801"/>
    </source>
</evidence>